<feature type="domain" description="BTB" evidence="23">
    <location>
        <begin position="373"/>
        <end position="482"/>
    </location>
</feature>
<dbReference type="PRINTS" id="PR01494">
    <property type="entry name" value="KV9CHANNEL"/>
</dbReference>
<evidence type="ECO:0000256" key="11">
    <source>
        <dbReference type="ARBA" id="ARBA00022989"/>
    </source>
</evidence>
<dbReference type="InterPro" id="IPR000210">
    <property type="entry name" value="BTB/POZ_dom"/>
</dbReference>
<sequence length="790" mass="86157">MGVGHKNVGNCRGTDPRLRWAEAATKALPKAPDSSCCPHTMRGGKPEGSPRPDVHGGGGVSQRKPAFRRTPGRCRRPLPHAARRARGRGRPAGRAAANGRDGSDGRWQPAAFNTERVASCSSASLPAFFSFFFFFFRGVGGAPPKRSLALVDNFAQVPLRAAGSGAGEDGPFAAAAEALGPEGSPRGRGREPRGSARRCAAPCARAGEEACPHPAAAPPPARLPAGPGGAERRRARSSPAPPCPRPRPGPGGAPRRRPPAGAEAAAAPASGGTAGGARSLRRAPSPARPLGRPRRRLSRLPSLPPPLRPTPPAPSPSGSRQRCEQSRSRGSLRRPRCPPPRLASPRLAALPCPALPALPLLRAAQAMNFGRGPSVVLNVGGTRYSFSREVLKDFPLRRVSRLHGCLSEQDVLEVCDDYDRERNEYFFDRHSEAFGFIMLYVRHGHLRFVPHMCELSFYNEMIYWGLEGSHLDYCCQRRLDDRMSETCTYYAAEEPPAEPAGGPEGKGKGRRPAGAEGGKWLERMRRTFEEPTSSVAAQVLATVSVLFVIVSMVVLCASTLPEWRVPENRSVEEQSRIIEAICIGWFTAECIVRFIVSKNKCEFVRRPLNIIDLLAITPYYISVLMTVFTGENSQLQRAGVTLRVLRMMRIFWVIKLARHFIGLQTLGLTLKRCYREMVMLLVFICVAMAIFSALSQLLENGLDLGTKNKDYASIPAACWWVIISMTTVGYGDMCPITVPGRILGGICVVSGIVLLALPITFIYHSFVQCYHELKFRSARYSRSLSAEFLN</sequence>
<evidence type="ECO:0000256" key="3">
    <source>
        <dbReference type="ARBA" id="ARBA00022448"/>
    </source>
</evidence>
<dbReference type="SUPFAM" id="SSF81324">
    <property type="entry name" value="Voltage-gated potassium channels"/>
    <property type="match status" value="1"/>
</dbReference>
<feature type="compositionally biased region" description="Basic and acidic residues" evidence="21">
    <location>
        <begin position="44"/>
        <end position="54"/>
    </location>
</feature>
<dbReference type="FunFam" id="1.10.287.70:FF:000005">
    <property type="entry name" value="potassium voltage-gated channel subfamily G member 1"/>
    <property type="match status" value="1"/>
</dbReference>
<dbReference type="PANTHER" id="PTHR11537:SF91">
    <property type="entry name" value="POTASSIUM VOLTAGE-GATED CHANNEL SUBFAMILY G MEMBER 3"/>
    <property type="match status" value="1"/>
</dbReference>
<dbReference type="Pfam" id="PF00520">
    <property type="entry name" value="Ion_trans"/>
    <property type="match status" value="1"/>
</dbReference>
<dbReference type="PRINTS" id="PR01491">
    <property type="entry name" value="KVCHANNEL"/>
</dbReference>
<keyword evidence="7 22" id="KW-0812">Transmembrane</keyword>
<dbReference type="FunFam" id="3.30.710.10:FF:000060">
    <property type="entry name" value="Potassium voltage-gated channel modifier subfamily G member 3"/>
    <property type="match status" value="1"/>
</dbReference>
<evidence type="ECO:0000256" key="22">
    <source>
        <dbReference type="SAM" id="Phobius"/>
    </source>
</evidence>
<evidence type="ECO:0000256" key="20">
    <source>
        <dbReference type="ARBA" id="ARBA00083538"/>
    </source>
</evidence>
<evidence type="ECO:0000256" key="1">
    <source>
        <dbReference type="ARBA" id="ARBA00004496"/>
    </source>
</evidence>
<keyword evidence="12" id="KW-0406">Ion transport</keyword>
<organism evidence="24 25">
    <name type="scientific">Accipiter nisus</name>
    <name type="common">Eurasian sparrowhawk</name>
    <dbReference type="NCBI Taxonomy" id="211598"/>
    <lineage>
        <taxon>Eukaryota</taxon>
        <taxon>Metazoa</taxon>
        <taxon>Chordata</taxon>
        <taxon>Craniata</taxon>
        <taxon>Vertebrata</taxon>
        <taxon>Euteleostomi</taxon>
        <taxon>Archelosauria</taxon>
        <taxon>Archosauria</taxon>
        <taxon>Dinosauria</taxon>
        <taxon>Saurischia</taxon>
        <taxon>Theropoda</taxon>
        <taxon>Coelurosauria</taxon>
        <taxon>Aves</taxon>
        <taxon>Neognathae</taxon>
        <taxon>Neoaves</taxon>
        <taxon>Telluraves</taxon>
        <taxon>Accipitrimorphae</taxon>
        <taxon>Accipitriformes</taxon>
        <taxon>Accipitridae</taxon>
        <taxon>Accipitrinae</taxon>
        <taxon>Accipiter</taxon>
    </lineage>
</organism>
<evidence type="ECO:0000256" key="18">
    <source>
        <dbReference type="ARBA" id="ARBA00075046"/>
    </source>
</evidence>
<dbReference type="AlphaFoldDB" id="A0A8B9LZH2"/>
<dbReference type="GO" id="GO:0008076">
    <property type="term" value="C:voltage-gated potassium channel complex"/>
    <property type="evidence" value="ECO:0007669"/>
    <property type="project" value="InterPro"/>
</dbReference>
<dbReference type="InterPro" id="IPR005821">
    <property type="entry name" value="Ion_trans_dom"/>
</dbReference>
<evidence type="ECO:0000256" key="16">
    <source>
        <dbReference type="ARBA" id="ARBA00061826"/>
    </source>
</evidence>
<evidence type="ECO:0000256" key="12">
    <source>
        <dbReference type="ARBA" id="ARBA00023065"/>
    </source>
</evidence>
<dbReference type="InterPro" id="IPR003131">
    <property type="entry name" value="T1-type_BTB"/>
</dbReference>
<dbReference type="FunFam" id="1.20.120.350:FF:000048">
    <property type="entry name" value="Potassium voltage-gated channel modifier subfamily G member 3"/>
    <property type="match status" value="1"/>
</dbReference>
<keyword evidence="10" id="KW-0630">Potassium</keyword>
<dbReference type="GO" id="GO:0043266">
    <property type="term" value="P:regulation of potassium ion transport"/>
    <property type="evidence" value="ECO:0007669"/>
    <property type="project" value="UniProtKB-ARBA"/>
</dbReference>
<evidence type="ECO:0000256" key="21">
    <source>
        <dbReference type="SAM" id="MobiDB-lite"/>
    </source>
</evidence>
<comment type="subcellular location">
    <subcellularLocation>
        <location evidence="2">Cell membrane</location>
        <topology evidence="2">Multi-pass membrane protein</topology>
    </subcellularLocation>
    <subcellularLocation>
        <location evidence="1">Cytoplasm</location>
    </subcellularLocation>
</comment>
<keyword evidence="4" id="KW-1003">Cell membrane</keyword>
<evidence type="ECO:0000256" key="5">
    <source>
        <dbReference type="ARBA" id="ARBA00022490"/>
    </source>
</evidence>
<dbReference type="Gene3D" id="1.10.287.70">
    <property type="match status" value="1"/>
</dbReference>
<dbReference type="GO" id="GO:0015459">
    <property type="term" value="F:potassium channel regulator activity"/>
    <property type="evidence" value="ECO:0007669"/>
    <property type="project" value="UniProtKB-ARBA"/>
</dbReference>
<dbReference type="GO" id="GO:0005737">
    <property type="term" value="C:cytoplasm"/>
    <property type="evidence" value="ECO:0007669"/>
    <property type="project" value="UniProtKB-SubCell"/>
</dbReference>
<dbReference type="CDD" id="cd18422">
    <property type="entry name" value="BTB_POZ_KCNG3"/>
    <property type="match status" value="1"/>
</dbReference>
<dbReference type="Proteomes" id="UP000694541">
    <property type="component" value="Unplaced"/>
</dbReference>
<evidence type="ECO:0000256" key="9">
    <source>
        <dbReference type="ARBA" id="ARBA00022882"/>
    </source>
</evidence>
<feature type="region of interest" description="Disordered" evidence="21">
    <location>
        <begin position="493"/>
        <end position="516"/>
    </location>
</feature>
<dbReference type="InterPro" id="IPR028325">
    <property type="entry name" value="VG_K_chnl"/>
</dbReference>
<keyword evidence="9" id="KW-0851">Voltage-gated channel</keyword>
<comment type="similarity">
    <text evidence="15">Belongs to the potassium channel family. G (TC 1.A.1.2) subfamily. Kv6.3/KCNG3 sub-subfamily.</text>
</comment>
<evidence type="ECO:0000256" key="15">
    <source>
        <dbReference type="ARBA" id="ARBA00061513"/>
    </source>
</evidence>
<evidence type="ECO:0000259" key="23">
    <source>
        <dbReference type="SMART" id="SM00225"/>
    </source>
</evidence>
<evidence type="ECO:0000313" key="25">
    <source>
        <dbReference type="Proteomes" id="UP000694541"/>
    </source>
</evidence>
<feature type="region of interest" description="Disordered" evidence="21">
    <location>
        <begin position="209"/>
        <end position="343"/>
    </location>
</feature>
<evidence type="ECO:0000256" key="10">
    <source>
        <dbReference type="ARBA" id="ARBA00022958"/>
    </source>
</evidence>
<evidence type="ECO:0000256" key="6">
    <source>
        <dbReference type="ARBA" id="ARBA00022538"/>
    </source>
</evidence>
<dbReference type="SUPFAM" id="SSF54695">
    <property type="entry name" value="POZ domain"/>
    <property type="match status" value="1"/>
</dbReference>
<feature type="compositionally biased region" description="Pro residues" evidence="21">
    <location>
        <begin position="239"/>
        <end position="251"/>
    </location>
</feature>
<dbReference type="Gene3D" id="1.20.120.350">
    <property type="entry name" value="Voltage-gated potassium channels. Chain C"/>
    <property type="match status" value="1"/>
</dbReference>
<feature type="transmembrane region" description="Helical" evidence="22">
    <location>
        <begin position="742"/>
        <end position="766"/>
    </location>
</feature>
<dbReference type="InterPro" id="IPR027359">
    <property type="entry name" value="Volt_channel_dom_sf"/>
</dbReference>
<evidence type="ECO:0000256" key="19">
    <source>
        <dbReference type="ARBA" id="ARBA00075587"/>
    </source>
</evidence>
<keyword evidence="5" id="KW-0963">Cytoplasm</keyword>
<feature type="region of interest" description="Disordered" evidence="21">
    <location>
        <begin position="162"/>
        <end position="195"/>
    </location>
</feature>
<feature type="transmembrane region" description="Helical" evidence="22">
    <location>
        <begin position="710"/>
        <end position="730"/>
    </location>
</feature>
<protein>
    <recommendedName>
        <fullName evidence="17">Voltage-gated potassium channel regulatory subunit KCNG3</fullName>
    </recommendedName>
    <alternativeName>
        <fullName evidence="19">Potassium voltage-gated channel subfamily G member 3</fullName>
    </alternativeName>
    <alternativeName>
        <fullName evidence="20">Voltage-gated potassium channel subunit Kv10.1</fullName>
    </alternativeName>
    <alternativeName>
        <fullName evidence="18">Voltage-gated potassium channel subunit Kv6.3</fullName>
    </alternativeName>
</protein>
<dbReference type="Pfam" id="PF02214">
    <property type="entry name" value="BTB_2"/>
    <property type="match status" value="1"/>
</dbReference>
<keyword evidence="3" id="KW-0813">Transport</keyword>
<feature type="transmembrane region" description="Helical" evidence="22">
    <location>
        <begin position="608"/>
        <end position="630"/>
    </location>
</feature>
<dbReference type="GO" id="GO:0005251">
    <property type="term" value="F:delayed rectifier potassium channel activity"/>
    <property type="evidence" value="ECO:0007669"/>
    <property type="project" value="TreeGrafter"/>
</dbReference>
<evidence type="ECO:0000313" key="24">
    <source>
        <dbReference type="Ensembl" id="ENSANIP00000000431.1"/>
    </source>
</evidence>
<feature type="compositionally biased region" description="Basic residues" evidence="21">
    <location>
        <begin position="65"/>
        <end position="91"/>
    </location>
</feature>
<reference evidence="24" key="1">
    <citation type="submission" date="2025-08" db="UniProtKB">
        <authorList>
            <consortium name="Ensembl"/>
        </authorList>
    </citation>
    <scope>IDENTIFICATION</scope>
</reference>
<dbReference type="InterPro" id="IPR003971">
    <property type="entry name" value="K_chnl_volt-dep_Kv5/Kv9"/>
</dbReference>
<evidence type="ECO:0000256" key="13">
    <source>
        <dbReference type="ARBA" id="ARBA00023136"/>
    </source>
</evidence>
<feature type="transmembrane region" description="Helical" evidence="22">
    <location>
        <begin position="677"/>
        <end position="698"/>
    </location>
</feature>
<keyword evidence="6" id="KW-0633">Potassium transport</keyword>
<feature type="compositionally biased region" description="Pro residues" evidence="21">
    <location>
        <begin position="302"/>
        <end position="315"/>
    </location>
</feature>
<keyword evidence="8" id="KW-0631">Potassium channel</keyword>
<name>A0A8B9LZH2_9AVES</name>
<keyword evidence="13 22" id="KW-0472">Membrane</keyword>
<evidence type="ECO:0000256" key="2">
    <source>
        <dbReference type="ARBA" id="ARBA00004651"/>
    </source>
</evidence>
<keyword evidence="14" id="KW-0407">Ion channel</keyword>
<evidence type="ECO:0000256" key="4">
    <source>
        <dbReference type="ARBA" id="ARBA00022475"/>
    </source>
</evidence>
<dbReference type="PRINTS" id="PR00169">
    <property type="entry name" value="KCHANNEL"/>
</dbReference>
<dbReference type="GO" id="GO:0001508">
    <property type="term" value="P:action potential"/>
    <property type="evidence" value="ECO:0007669"/>
    <property type="project" value="TreeGrafter"/>
</dbReference>
<dbReference type="PANTHER" id="PTHR11537">
    <property type="entry name" value="VOLTAGE-GATED POTASSIUM CHANNEL"/>
    <property type="match status" value="1"/>
</dbReference>
<proteinExistence type="inferred from homology"/>
<comment type="subunit">
    <text evidence="16">Heterotetramer with KCNB1. Does not form homomultimers.</text>
</comment>
<reference evidence="24" key="2">
    <citation type="submission" date="2025-09" db="UniProtKB">
        <authorList>
            <consortium name="Ensembl"/>
        </authorList>
    </citation>
    <scope>IDENTIFICATION</scope>
</reference>
<keyword evidence="25" id="KW-1185">Reference proteome</keyword>
<dbReference type="GO" id="GO:0051260">
    <property type="term" value="P:protein homooligomerization"/>
    <property type="evidence" value="ECO:0007669"/>
    <property type="project" value="InterPro"/>
</dbReference>
<evidence type="ECO:0000256" key="14">
    <source>
        <dbReference type="ARBA" id="ARBA00023303"/>
    </source>
</evidence>
<feature type="transmembrane region" description="Helical" evidence="22">
    <location>
        <begin position="650"/>
        <end position="670"/>
    </location>
</feature>
<dbReference type="Ensembl" id="ENSANIT00000000443.1">
    <property type="protein sequence ID" value="ENSANIP00000000431.1"/>
    <property type="gene ID" value="ENSANIG00000000344.1"/>
</dbReference>
<feature type="region of interest" description="Disordered" evidence="21">
    <location>
        <begin position="1"/>
        <end position="108"/>
    </location>
</feature>
<dbReference type="InterPro" id="IPR003968">
    <property type="entry name" value="K_chnl_volt-dep_Kv"/>
</dbReference>
<evidence type="ECO:0000256" key="7">
    <source>
        <dbReference type="ARBA" id="ARBA00022692"/>
    </source>
</evidence>
<dbReference type="SMART" id="SM00225">
    <property type="entry name" value="BTB"/>
    <property type="match status" value="1"/>
</dbReference>
<accession>A0A8B9LZH2</accession>
<dbReference type="Gene3D" id="3.30.710.10">
    <property type="entry name" value="Potassium Channel Kv1.1, Chain A"/>
    <property type="match status" value="1"/>
</dbReference>
<keyword evidence="11 22" id="KW-1133">Transmembrane helix</keyword>
<dbReference type="InterPro" id="IPR011333">
    <property type="entry name" value="SKP1/BTB/POZ_sf"/>
</dbReference>
<evidence type="ECO:0000256" key="17">
    <source>
        <dbReference type="ARBA" id="ARBA00071465"/>
    </source>
</evidence>
<evidence type="ECO:0000256" key="8">
    <source>
        <dbReference type="ARBA" id="ARBA00022826"/>
    </source>
</evidence>
<feature type="transmembrane region" description="Helical" evidence="22">
    <location>
        <begin position="535"/>
        <end position="557"/>
    </location>
</feature>
<feature type="compositionally biased region" description="Low complexity" evidence="21">
    <location>
        <begin position="259"/>
        <end position="290"/>
    </location>
</feature>